<reference evidence="2 3" key="1">
    <citation type="submission" date="2023-07" db="EMBL/GenBank/DDBJ databases">
        <title>Sorghum-associated microbial communities from plants grown in Nebraska, USA.</title>
        <authorList>
            <person name="Schachtman D."/>
        </authorList>
    </citation>
    <scope>NUCLEOTIDE SEQUENCE [LARGE SCALE GENOMIC DNA]</scope>
    <source>
        <strain evidence="2 3">584</strain>
    </source>
</reference>
<accession>A0ABU1JLV6</accession>
<dbReference type="PROSITE" id="PS51725">
    <property type="entry name" value="ABM"/>
    <property type="match status" value="1"/>
</dbReference>
<feature type="domain" description="ABM" evidence="1">
    <location>
        <begin position="4"/>
        <end position="95"/>
    </location>
</feature>
<evidence type="ECO:0000313" key="3">
    <source>
        <dbReference type="Proteomes" id="UP001262410"/>
    </source>
</evidence>
<dbReference type="PANTHER" id="PTHR33336:SF3">
    <property type="entry name" value="ABM DOMAIN-CONTAINING PROTEIN"/>
    <property type="match status" value="1"/>
</dbReference>
<organism evidence="2 3">
    <name type="scientific">Inquilinus ginsengisoli</name>
    <dbReference type="NCBI Taxonomy" id="363840"/>
    <lineage>
        <taxon>Bacteria</taxon>
        <taxon>Pseudomonadati</taxon>
        <taxon>Pseudomonadota</taxon>
        <taxon>Alphaproteobacteria</taxon>
        <taxon>Rhodospirillales</taxon>
        <taxon>Rhodospirillaceae</taxon>
        <taxon>Inquilinus</taxon>
    </lineage>
</organism>
<dbReference type="Gene3D" id="3.30.70.100">
    <property type="match status" value="1"/>
</dbReference>
<keyword evidence="3" id="KW-1185">Reference proteome</keyword>
<dbReference type="RefSeq" id="WP_309793874.1">
    <property type="nucleotide sequence ID" value="NZ_JAVDPW010000003.1"/>
</dbReference>
<dbReference type="EMBL" id="JAVDPW010000003">
    <property type="protein sequence ID" value="MDR6289592.1"/>
    <property type="molecule type" value="Genomic_DNA"/>
</dbReference>
<protein>
    <submittedName>
        <fullName evidence="2">Quinol monooxygenase YgiN</fullName>
    </submittedName>
</protein>
<name>A0ABU1JLV6_9PROT</name>
<dbReference type="Pfam" id="PF03992">
    <property type="entry name" value="ABM"/>
    <property type="match status" value="1"/>
</dbReference>
<sequence>MGGYVVVVEFRLKSGSRGDFRLLVDDNARTSTRVEAGCRRFDVIEPTGDSDAVLLYEIYDDRAAFDAHVASRHYARFDAASAGYVVGKSVTVGELVCEGAL</sequence>
<dbReference type="InterPro" id="IPR007138">
    <property type="entry name" value="ABM_dom"/>
</dbReference>
<dbReference type="InterPro" id="IPR011008">
    <property type="entry name" value="Dimeric_a/b-barrel"/>
</dbReference>
<dbReference type="InterPro" id="IPR050744">
    <property type="entry name" value="AI-2_Isomerase_LsrG"/>
</dbReference>
<dbReference type="Proteomes" id="UP001262410">
    <property type="component" value="Unassembled WGS sequence"/>
</dbReference>
<gene>
    <name evidence="2" type="ORF">E9232_002107</name>
</gene>
<dbReference type="GO" id="GO:0004497">
    <property type="term" value="F:monooxygenase activity"/>
    <property type="evidence" value="ECO:0007669"/>
    <property type="project" value="UniProtKB-KW"/>
</dbReference>
<dbReference type="SUPFAM" id="SSF54909">
    <property type="entry name" value="Dimeric alpha+beta barrel"/>
    <property type="match status" value="1"/>
</dbReference>
<keyword evidence="2" id="KW-0503">Monooxygenase</keyword>
<dbReference type="PANTHER" id="PTHR33336">
    <property type="entry name" value="QUINOL MONOOXYGENASE YGIN-RELATED"/>
    <property type="match status" value="1"/>
</dbReference>
<evidence type="ECO:0000259" key="1">
    <source>
        <dbReference type="PROSITE" id="PS51725"/>
    </source>
</evidence>
<comment type="caution">
    <text evidence="2">The sequence shown here is derived from an EMBL/GenBank/DDBJ whole genome shotgun (WGS) entry which is preliminary data.</text>
</comment>
<proteinExistence type="predicted"/>
<keyword evidence="2" id="KW-0560">Oxidoreductase</keyword>
<evidence type="ECO:0000313" key="2">
    <source>
        <dbReference type="EMBL" id="MDR6289592.1"/>
    </source>
</evidence>